<organism evidence="2 3">
    <name type="scientific">Araneus ventricosus</name>
    <name type="common">Orbweaver spider</name>
    <name type="synonym">Epeira ventricosa</name>
    <dbReference type="NCBI Taxonomy" id="182803"/>
    <lineage>
        <taxon>Eukaryota</taxon>
        <taxon>Metazoa</taxon>
        <taxon>Ecdysozoa</taxon>
        <taxon>Arthropoda</taxon>
        <taxon>Chelicerata</taxon>
        <taxon>Arachnida</taxon>
        <taxon>Araneae</taxon>
        <taxon>Araneomorphae</taxon>
        <taxon>Entelegynae</taxon>
        <taxon>Araneoidea</taxon>
        <taxon>Araneidae</taxon>
        <taxon>Araneus</taxon>
    </lineage>
</organism>
<proteinExistence type="predicted"/>
<name>A0A4Y2MPI7_ARAVE</name>
<dbReference type="EMBL" id="BGPR01007523">
    <property type="protein sequence ID" value="GBN27546.1"/>
    <property type="molecule type" value="Genomic_DNA"/>
</dbReference>
<evidence type="ECO:0000313" key="2">
    <source>
        <dbReference type="EMBL" id="GBN27546.1"/>
    </source>
</evidence>
<dbReference type="Proteomes" id="UP000499080">
    <property type="component" value="Unassembled WGS sequence"/>
</dbReference>
<gene>
    <name evidence="2" type="ORF">AVEN_61955_1</name>
</gene>
<reference evidence="2 3" key="1">
    <citation type="journal article" date="2019" name="Sci. Rep.">
        <title>Orb-weaving spider Araneus ventricosus genome elucidates the spidroin gene catalogue.</title>
        <authorList>
            <person name="Kono N."/>
            <person name="Nakamura H."/>
            <person name="Ohtoshi R."/>
            <person name="Moran D.A.P."/>
            <person name="Shinohara A."/>
            <person name="Yoshida Y."/>
            <person name="Fujiwara M."/>
            <person name="Mori M."/>
            <person name="Tomita M."/>
            <person name="Arakawa K."/>
        </authorList>
    </citation>
    <scope>NUCLEOTIDE SEQUENCE [LARGE SCALE GENOMIC DNA]</scope>
</reference>
<feature type="region of interest" description="Disordered" evidence="1">
    <location>
        <begin position="102"/>
        <end position="129"/>
    </location>
</feature>
<keyword evidence="3" id="KW-1185">Reference proteome</keyword>
<accession>A0A4Y2MPI7</accession>
<dbReference type="AlphaFoldDB" id="A0A4Y2MPI7"/>
<comment type="caution">
    <text evidence="2">The sequence shown here is derived from an EMBL/GenBank/DDBJ whole genome shotgun (WGS) entry which is preliminary data.</text>
</comment>
<sequence>MQNIQLSTTTTITTWELPNFKTTTWKSTIAMASLYEPIISMEIQLHITLKQHEVYFGTELVTFNHGQMTRKTPKVPRFHATPSGGRSATTYDLACDRCIHGGSSVESGFEPGALRPQSRDLATRPPWPP</sequence>
<protein>
    <submittedName>
        <fullName evidence="2">Uncharacterized protein</fullName>
    </submittedName>
</protein>
<evidence type="ECO:0000256" key="1">
    <source>
        <dbReference type="SAM" id="MobiDB-lite"/>
    </source>
</evidence>
<evidence type="ECO:0000313" key="3">
    <source>
        <dbReference type="Proteomes" id="UP000499080"/>
    </source>
</evidence>